<dbReference type="KEGG" id="alf:CFBP5473_22155"/>
<reference evidence="3 5" key="2">
    <citation type="submission" date="2021-03" db="EMBL/GenBank/DDBJ databases">
        <title>Rapid diversification of plasmids in a genus of pathogenic and nitrogen fixing bacteria.</title>
        <authorList>
            <person name="Weisberg A.J."/>
            <person name="Miller M."/>
            <person name="Ream W."/>
            <person name="Grunwald N.J."/>
            <person name="Chang J.H."/>
        </authorList>
    </citation>
    <scope>NUCLEOTIDE SEQUENCE [LARGE SCALE GENOMIC DNA]</scope>
    <source>
        <strain evidence="3 5">AF3.44</strain>
        <plasmid evidence="3 5">unnamed1</plasmid>
    </source>
</reference>
<feature type="region of interest" description="Disordered" evidence="1">
    <location>
        <begin position="148"/>
        <end position="177"/>
    </location>
</feature>
<dbReference type="SUPFAM" id="SSF140736">
    <property type="entry name" value="Rv1873-like"/>
    <property type="match status" value="1"/>
</dbReference>
<geneLocation type="plasmid" evidence="4">
    <name>palcfbp5473</name>
</geneLocation>
<dbReference type="InterPro" id="IPR036287">
    <property type="entry name" value="Rv1873-like_sf"/>
</dbReference>
<evidence type="ECO:0000313" key="4">
    <source>
        <dbReference type="Proteomes" id="UP000298545"/>
    </source>
</evidence>
<keyword evidence="2" id="KW-0614">Plasmid</keyword>
<gene>
    <name evidence="2" type="ORF">CFBP5473_22155</name>
    <name evidence="3" type="ORF">J5285_24405</name>
</gene>
<dbReference type="Gene3D" id="1.25.40.380">
    <property type="entry name" value="Protein of unknown function DUF1810"/>
    <property type="match status" value="1"/>
</dbReference>
<dbReference type="OrthoDB" id="9801870at2"/>
<evidence type="ECO:0000256" key="1">
    <source>
        <dbReference type="SAM" id="MobiDB-lite"/>
    </source>
</evidence>
<dbReference type="Proteomes" id="UP000298545">
    <property type="component" value="Plasmid pAlCFBP5473"/>
</dbReference>
<organism evidence="2 4">
    <name type="scientific">Agrobacterium larrymoorei</name>
    <dbReference type="NCBI Taxonomy" id="160699"/>
    <lineage>
        <taxon>Bacteria</taxon>
        <taxon>Pseudomonadati</taxon>
        <taxon>Pseudomonadota</taxon>
        <taxon>Alphaproteobacteria</taxon>
        <taxon>Hyphomicrobiales</taxon>
        <taxon>Rhizobiaceae</taxon>
        <taxon>Rhizobium/Agrobacterium group</taxon>
        <taxon>Agrobacterium</taxon>
    </lineage>
</organism>
<dbReference type="Proteomes" id="UP000826513">
    <property type="component" value="Plasmid unnamed1"/>
</dbReference>
<protein>
    <submittedName>
        <fullName evidence="2">DUF1810 domain-containing protein</fullName>
    </submittedName>
</protein>
<dbReference type="InterPro" id="IPR014937">
    <property type="entry name" value="DUF1810"/>
</dbReference>
<accession>A0A4D7E0C6</accession>
<evidence type="ECO:0000313" key="2">
    <source>
        <dbReference type="EMBL" id="QCJ00700.1"/>
    </source>
</evidence>
<evidence type="ECO:0000313" key="3">
    <source>
        <dbReference type="EMBL" id="QYA10701.1"/>
    </source>
</evidence>
<sequence>MEFDLARFIKARQDNYAEALQELSDGQKRSHWMWFIFPQIHGLGRSETTRFYAISGHSEAEAYLKYPVLGARLEECTRSMLSHPSPTAREILGSPDDLKFHSSMTLFGIAAQSGSPFKTALHVFYGGEGDQATLAIRRSSTFANVATYRSSTRTRPRGRARAHSYSNGVAVPEPKFP</sequence>
<dbReference type="AlphaFoldDB" id="A0A4D7E0C6"/>
<dbReference type="STRING" id="1367849.GCA_000518585_02059"/>
<dbReference type="EMBL" id="CP039693">
    <property type="protein sequence ID" value="QCJ00700.1"/>
    <property type="molecule type" value="Genomic_DNA"/>
</dbReference>
<geneLocation type="plasmid" evidence="2">
    <name>pAlCFBP5473</name>
</geneLocation>
<name>A0A4D7E0C6_9HYPH</name>
<keyword evidence="5" id="KW-1185">Reference proteome</keyword>
<feature type="compositionally biased region" description="Basic residues" evidence="1">
    <location>
        <begin position="152"/>
        <end position="162"/>
    </location>
</feature>
<reference evidence="2 4" key="1">
    <citation type="submission" date="2019-04" db="EMBL/GenBank/DDBJ databases">
        <title>Complete genome sequence of Agrobacterium larrymoorei CFBP5473.</title>
        <authorList>
            <person name="Haryono M."/>
            <person name="Chou L."/>
            <person name="Lin Y.-C."/>
            <person name="Lai E.-M."/>
            <person name="Kuo C.-H."/>
        </authorList>
    </citation>
    <scope>NUCLEOTIDE SEQUENCE [LARGE SCALE GENOMIC DNA]</scope>
    <source>
        <strain evidence="2 4">CFBP5473</strain>
        <plasmid evidence="2">pAlCFBP5473</plasmid>
        <plasmid evidence="4">palcfbp5473</plasmid>
    </source>
</reference>
<dbReference type="EMBL" id="CP072170">
    <property type="protein sequence ID" value="QYA10701.1"/>
    <property type="molecule type" value="Genomic_DNA"/>
</dbReference>
<evidence type="ECO:0000313" key="5">
    <source>
        <dbReference type="Proteomes" id="UP000826513"/>
    </source>
</evidence>
<proteinExistence type="predicted"/>
<geneLocation type="plasmid" evidence="3 5">
    <name>unnamed1</name>
</geneLocation>
<dbReference type="Pfam" id="PF08837">
    <property type="entry name" value="DUF1810"/>
    <property type="match status" value="1"/>
</dbReference>